<dbReference type="GO" id="GO:0046983">
    <property type="term" value="F:protein dimerization activity"/>
    <property type="evidence" value="ECO:0007669"/>
    <property type="project" value="InterPro"/>
</dbReference>
<evidence type="ECO:0000313" key="8">
    <source>
        <dbReference type="Proteomes" id="UP001180020"/>
    </source>
</evidence>
<dbReference type="SMART" id="SM00432">
    <property type="entry name" value="MADS"/>
    <property type="match status" value="1"/>
</dbReference>
<dbReference type="FunFam" id="3.40.1810.10:FF:000006">
    <property type="entry name" value="Agamous-like MADS-box protein AGL62"/>
    <property type="match status" value="1"/>
</dbReference>
<feature type="domain" description="MADS-box" evidence="6">
    <location>
        <begin position="1"/>
        <end position="61"/>
    </location>
</feature>
<evidence type="ECO:0000256" key="2">
    <source>
        <dbReference type="ARBA" id="ARBA00023015"/>
    </source>
</evidence>
<dbReference type="InterPro" id="IPR036879">
    <property type="entry name" value="TF_MADSbox_sf"/>
</dbReference>
<protein>
    <submittedName>
        <fullName evidence="7">Agamous-like MADS-box protein AGL62</fullName>
    </submittedName>
</protein>
<sequence length="189" mass="21024">MGRRRIEIKWIEKAEARQVSFSKRGYGVFKKASELSVLCSADVAIIVFSPSGKAFAFGHPSIESLVDRFLRQPAPNQAHLGPDVIEAQAQAHLDPNAYWLRLQSMELLNLMEASKKRKEELKVASGASRVNCDILLEEPSEEMGLQELEKRMMGVKDACNKVRMLLEEVTNGMTPPNINGGVCSMPHNS</sequence>
<dbReference type="Proteomes" id="UP001180020">
    <property type="component" value="Unassembled WGS sequence"/>
</dbReference>
<comment type="caution">
    <text evidence="7">The sequence shown here is derived from an EMBL/GenBank/DDBJ whole genome shotgun (WGS) entry which is preliminary data.</text>
</comment>
<evidence type="ECO:0000256" key="1">
    <source>
        <dbReference type="ARBA" id="ARBA00004123"/>
    </source>
</evidence>
<dbReference type="GO" id="GO:0005634">
    <property type="term" value="C:nucleus"/>
    <property type="evidence" value="ECO:0007669"/>
    <property type="project" value="UniProtKB-SubCell"/>
</dbReference>
<keyword evidence="2" id="KW-0805">Transcription regulation</keyword>
<reference evidence="7" key="1">
    <citation type="journal article" date="2023" name="Nat. Commun.">
        <title>Diploid and tetraploid genomes of Acorus and the evolution of monocots.</title>
        <authorList>
            <person name="Ma L."/>
            <person name="Liu K.W."/>
            <person name="Li Z."/>
            <person name="Hsiao Y.Y."/>
            <person name="Qi Y."/>
            <person name="Fu T."/>
            <person name="Tang G.D."/>
            <person name="Zhang D."/>
            <person name="Sun W.H."/>
            <person name="Liu D.K."/>
            <person name="Li Y."/>
            <person name="Chen G.Z."/>
            <person name="Liu X.D."/>
            <person name="Liao X.Y."/>
            <person name="Jiang Y.T."/>
            <person name="Yu X."/>
            <person name="Hao Y."/>
            <person name="Huang J."/>
            <person name="Zhao X.W."/>
            <person name="Ke S."/>
            <person name="Chen Y.Y."/>
            <person name="Wu W.L."/>
            <person name="Hsu J.L."/>
            <person name="Lin Y.F."/>
            <person name="Huang M.D."/>
            <person name="Li C.Y."/>
            <person name="Huang L."/>
            <person name="Wang Z.W."/>
            <person name="Zhao X."/>
            <person name="Zhong W.Y."/>
            <person name="Peng D.H."/>
            <person name="Ahmad S."/>
            <person name="Lan S."/>
            <person name="Zhang J.S."/>
            <person name="Tsai W.C."/>
            <person name="Van de Peer Y."/>
            <person name="Liu Z.J."/>
        </authorList>
    </citation>
    <scope>NUCLEOTIDE SEQUENCE</scope>
    <source>
        <strain evidence="7">CP</strain>
    </source>
</reference>
<comment type="subcellular location">
    <subcellularLocation>
        <location evidence="1">Nucleus</location>
    </subcellularLocation>
</comment>
<dbReference type="CDD" id="cd00265">
    <property type="entry name" value="MADS_MEF2_like"/>
    <property type="match status" value="1"/>
</dbReference>
<reference evidence="7" key="2">
    <citation type="submission" date="2023-06" db="EMBL/GenBank/DDBJ databases">
        <authorList>
            <person name="Ma L."/>
            <person name="Liu K.-W."/>
            <person name="Li Z."/>
            <person name="Hsiao Y.-Y."/>
            <person name="Qi Y."/>
            <person name="Fu T."/>
            <person name="Tang G."/>
            <person name="Zhang D."/>
            <person name="Sun W.-H."/>
            <person name="Liu D.-K."/>
            <person name="Li Y."/>
            <person name="Chen G.-Z."/>
            <person name="Liu X.-D."/>
            <person name="Liao X.-Y."/>
            <person name="Jiang Y.-T."/>
            <person name="Yu X."/>
            <person name="Hao Y."/>
            <person name="Huang J."/>
            <person name="Zhao X.-W."/>
            <person name="Ke S."/>
            <person name="Chen Y.-Y."/>
            <person name="Wu W.-L."/>
            <person name="Hsu J.-L."/>
            <person name="Lin Y.-F."/>
            <person name="Huang M.-D."/>
            <person name="Li C.-Y."/>
            <person name="Huang L."/>
            <person name="Wang Z.-W."/>
            <person name="Zhao X."/>
            <person name="Zhong W.-Y."/>
            <person name="Peng D.-H."/>
            <person name="Ahmad S."/>
            <person name="Lan S."/>
            <person name="Zhang J.-S."/>
            <person name="Tsai W.-C."/>
            <person name="Van De Peer Y."/>
            <person name="Liu Z.-J."/>
        </authorList>
    </citation>
    <scope>NUCLEOTIDE SEQUENCE</scope>
    <source>
        <strain evidence="7">CP</strain>
        <tissue evidence="7">Leaves</tissue>
    </source>
</reference>
<keyword evidence="4" id="KW-0804">Transcription</keyword>
<evidence type="ECO:0000256" key="3">
    <source>
        <dbReference type="ARBA" id="ARBA00023125"/>
    </source>
</evidence>
<organism evidence="7 8">
    <name type="scientific">Acorus calamus</name>
    <name type="common">Sweet flag</name>
    <dbReference type="NCBI Taxonomy" id="4465"/>
    <lineage>
        <taxon>Eukaryota</taxon>
        <taxon>Viridiplantae</taxon>
        <taxon>Streptophyta</taxon>
        <taxon>Embryophyta</taxon>
        <taxon>Tracheophyta</taxon>
        <taxon>Spermatophyta</taxon>
        <taxon>Magnoliopsida</taxon>
        <taxon>Liliopsida</taxon>
        <taxon>Acoraceae</taxon>
        <taxon>Acorus</taxon>
    </lineage>
</organism>
<name>A0AAV9EVQ6_ACOCL</name>
<dbReference type="GO" id="GO:0045944">
    <property type="term" value="P:positive regulation of transcription by RNA polymerase II"/>
    <property type="evidence" value="ECO:0007669"/>
    <property type="project" value="InterPro"/>
</dbReference>
<evidence type="ECO:0000259" key="6">
    <source>
        <dbReference type="PROSITE" id="PS50066"/>
    </source>
</evidence>
<keyword evidence="5" id="KW-0539">Nucleus</keyword>
<evidence type="ECO:0000256" key="5">
    <source>
        <dbReference type="ARBA" id="ARBA00023242"/>
    </source>
</evidence>
<proteinExistence type="predicted"/>
<dbReference type="PROSITE" id="PS50066">
    <property type="entry name" value="MADS_BOX_2"/>
    <property type="match status" value="1"/>
</dbReference>
<dbReference type="EMBL" id="JAUJYO010000005">
    <property type="protein sequence ID" value="KAK1317281.1"/>
    <property type="molecule type" value="Genomic_DNA"/>
</dbReference>
<dbReference type="PANTHER" id="PTHR11945">
    <property type="entry name" value="MADS BOX PROTEIN"/>
    <property type="match status" value="1"/>
</dbReference>
<dbReference type="Pfam" id="PF00319">
    <property type="entry name" value="SRF-TF"/>
    <property type="match status" value="1"/>
</dbReference>
<dbReference type="InterPro" id="IPR033896">
    <property type="entry name" value="MEF2-like_N"/>
</dbReference>
<dbReference type="Gene3D" id="3.40.1810.10">
    <property type="entry name" value="Transcription factor, MADS-box"/>
    <property type="match status" value="1"/>
</dbReference>
<evidence type="ECO:0000313" key="7">
    <source>
        <dbReference type="EMBL" id="KAK1317281.1"/>
    </source>
</evidence>
<dbReference type="GO" id="GO:0000981">
    <property type="term" value="F:DNA-binding transcription factor activity, RNA polymerase II-specific"/>
    <property type="evidence" value="ECO:0007669"/>
    <property type="project" value="TreeGrafter"/>
</dbReference>
<dbReference type="PRINTS" id="PR00404">
    <property type="entry name" value="MADSDOMAIN"/>
</dbReference>
<keyword evidence="3" id="KW-0238">DNA-binding</keyword>
<dbReference type="SUPFAM" id="SSF55455">
    <property type="entry name" value="SRF-like"/>
    <property type="match status" value="1"/>
</dbReference>
<dbReference type="InterPro" id="IPR002100">
    <property type="entry name" value="TF_MADSbox"/>
</dbReference>
<evidence type="ECO:0000256" key="4">
    <source>
        <dbReference type="ARBA" id="ARBA00023163"/>
    </source>
</evidence>
<dbReference type="AlphaFoldDB" id="A0AAV9EVQ6"/>
<gene>
    <name evidence="7" type="primary">AGL62</name>
    <name evidence="7" type="ORF">QJS10_CPA05g01661</name>
</gene>
<accession>A0AAV9EVQ6</accession>
<keyword evidence="8" id="KW-1185">Reference proteome</keyword>
<dbReference type="GO" id="GO:0000978">
    <property type="term" value="F:RNA polymerase II cis-regulatory region sequence-specific DNA binding"/>
    <property type="evidence" value="ECO:0007669"/>
    <property type="project" value="TreeGrafter"/>
</dbReference>
<dbReference type="PANTHER" id="PTHR11945:SF629">
    <property type="entry name" value="OS02G0164450 PROTEIN"/>
    <property type="match status" value="1"/>
</dbReference>